<accession>A0A9W2YZV4</accession>
<name>A0A9W2YZV4_BIOGL</name>
<dbReference type="OMA" id="HEFKLFT"/>
<dbReference type="GeneID" id="106067288"/>
<dbReference type="InterPro" id="IPR011029">
    <property type="entry name" value="DEATH-like_dom_sf"/>
</dbReference>
<proteinExistence type="predicted"/>
<dbReference type="OrthoDB" id="6127728at2759"/>
<protein>
    <submittedName>
        <fullName evidence="2">Sterile alpha motif domain-containing protein 9-like</fullName>
    </submittedName>
</protein>
<sequence>MNAQDWRKIELNWNAVTNVKDDDIITSLYQKQIFTLEDKSNLESINANKERMEGLLLLLKAKEGAYRELIEALKVYNDWVADAIEGTKSDADSSVKSTTIALKDDVRKVLLETYIDARGEKTKLKEIKKFLKSTTVFNDHNEWDDETLVNFVKEVFCDVQEVEVRKHEKGKRIYRRCLTNIGPLKKQGQAALESGEAETESQVSLDPYTKGVAVLKMSPAHLKVHLANLFQKENLPIDDLETLEKKGVSGSTFVSIDSEKLDNLLPNAASDVKEHLTTLAKEVSLAVTKNTQALREFDTNVTHLCKYVPGYFTDVSVNTRSKLTYPIKNFHLVKDKHPQKALKRITHEAIQFISACLNDRRNGTIYFGICPNDEGAFREGEIVGVRLPKEDVNAAVQDALCGSFMDDAVKKVLRDVVFVPLTGTGDRYVIEIDVVPSFEFLADDIIWTTEDHRADCSKNNQTPVIFRFSDYGYPEILPNEKFNHFKNVQLPKIVEQRKLEEINFTKGKKWQDLRTQLLNCVTGGSEFLTDSIYPFLVTSPLDTDMTQEYLKDKTEFVKHLHPRVVFDFDENSANAGLLKSLEEHHTETPRILTTENFNQITTEKANELKESLYKERRIPWLFCNGHREQSIASLKPLEWYRKRSLSFQNALKIFTDMYKRERTVVIICLFSPNYETLIEACEEIFKHTEHWIVLSETEFVARNWQDKMLSKNRVDQREIQNKSVIGLQWENVNQILCRAANESISLPYSIVCSTGHLIQVKSNQPNDWSDLSIPRDDFLANVSDTKRDEIVKNVEEGFYRGDQVDWLNFQFGHVFLRSKYSELKKVVEQALKSPVKDDQEMIKIITILHQPGAGGTTFAKQILWDQRKLYRCCVVNEITDQTCEQLDGFRNYKDPNPKPILILVDNNKNLKRLKYELEMKAREQLQHSDVCYCVIIACERTPELPVQLMDNEVALRQELTPEELILFKNKYTILIQNYKENHKTNVDPKFLIAFNIMRENYDQTYIANVVSEFLNEIKSPDECFLLKIVALLNVYDPDFEEIPVSCFDTLLNPQPGSANCDHGRARKLHWESELSESIKVLLNISSYRRYTGIRTQCVKMFCKVMAREVLDQIKKRLGQKDSGIMLELLEKNIFQQDTQDYKQLSIIVNNVFKNRSKRTQRRDGSNRSNGSKFSEFIHHVDSNENAETVIRLLEEVFSQNKNPSIAQVLARFYIDKKMWIKAEEYAKRATELCPKSSFLMHTYGLVFQSQILEKVSSGNLLSQQAVKFSESDICDLIQLATKGIDIFRKGQTICELERSTQEKNNLASYFGELETIVEILNALQMSIPFQHKDVLQKFLTHPAYKTNQHNFLNRENISFIKSLEESSHEAMRRLDDEFLQMKKQFSSNTKKDEYNKRKLIDMKAKLDHFFGEAGLRAPNNLNEREKCQYRHRRARLLGASSLNCLLAKRKNGKRDNLREIFRLLKENMASKMRDFEDYRSMIEITTVCLLDDTDIPGITYNVILEWTHSMYLSKPKSKGNRPHLEMFLYYALYNFPTLERLKFDKIRNSNLLNVMAEWKKAFVEYYPKSKWYKERRETTLFFLAHRKPLSDIVFFQEAEVLQMYTNQKFPEHLRVLKGILSDGGKEVLLNSHGFRMNIPAAYVVKNSGMYNREVEFYMGFSFSGPKAFGISSGRQLTSFYH</sequence>
<dbReference type="CDD" id="cd01671">
    <property type="entry name" value="CARD"/>
    <property type="match status" value="1"/>
</dbReference>
<dbReference type="Proteomes" id="UP001165740">
    <property type="component" value="Chromosome 15"/>
</dbReference>
<organism evidence="1 2">
    <name type="scientific">Biomphalaria glabrata</name>
    <name type="common">Bloodfluke planorb</name>
    <name type="synonym">Freshwater snail</name>
    <dbReference type="NCBI Taxonomy" id="6526"/>
    <lineage>
        <taxon>Eukaryota</taxon>
        <taxon>Metazoa</taxon>
        <taxon>Spiralia</taxon>
        <taxon>Lophotrochozoa</taxon>
        <taxon>Mollusca</taxon>
        <taxon>Gastropoda</taxon>
        <taxon>Heterobranchia</taxon>
        <taxon>Euthyneura</taxon>
        <taxon>Panpulmonata</taxon>
        <taxon>Hygrophila</taxon>
        <taxon>Lymnaeoidea</taxon>
        <taxon>Planorbidae</taxon>
        <taxon>Biomphalaria</taxon>
    </lineage>
</organism>
<dbReference type="PANTHER" id="PTHR16155">
    <property type="entry name" value="DED DOMAIN-CONTAINING PROTEIN"/>
    <property type="match status" value="1"/>
</dbReference>
<dbReference type="Gene3D" id="1.10.533.10">
    <property type="entry name" value="Death Domain, Fas"/>
    <property type="match status" value="1"/>
</dbReference>
<dbReference type="InterPro" id="IPR011990">
    <property type="entry name" value="TPR-like_helical_dom_sf"/>
</dbReference>
<dbReference type="PANTHER" id="PTHR16155:SF19">
    <property type="entry name" value="DED DOMAIN-CONTAINING PROTEIN"/>
    <property type="match status" value="1"/>
</dbReference>
<dbReference type="RefSeq" id="XP_055868231.1">
    <property type="nucleotide sequence ID" value="XM_056012256.1"/>
</dbReference>
<gene>
    <name evidence="2" type="primary">LOC106067288</name>
</gene>
<dbReference type="GO" id="GO:0005737">
    <property type="term" value="C:cytoplasm"/>
    <property type="evidence" value="ECO:0007669"/>
    <property type="project" value="TreeGrafter"/>
</dbReference>
<keyword evidence="1" id="KW-1185">Reference proteome</keyword>
<dbReference type="Gene3D" id="1.25.40.10">
    <property type="entry name" value="Tetratricopeptide repeat domain"/>
    <property type="match status" value="1"/>
</dbReference>
<evidence type="ECO:0000313" key="1">
    <source>
        <dbReference type="Proteomes" id="UP001165740"/>
    </source>
</evidence>
<dbReference type="SUPFAM" id="SSF47986">
    <property type="entry name" value="DEATH domain"/>
    <property type="match status" value="1"/>
</dbReference>
<reference evidence="2" key="1">
    <citation type="submission" date="2025-08" db="UniProtKB">
        <authorList>
            <consortium name="RefSeq"/>
        </authorList>
    </citation>
    <scope>IDENTIFICATION</scope>
</reference>
<evidence type="ECO:0000313" key="2">
    <source>
        <dbReference type="RefSeq" id="XP_055868231.1"/>
    </source>
</evidence>